<dbReference type="Proteomes" id="UP000314294">
    <property type="component" value="Unassembled WGS sequence"/>
</dbReference>
<reference evidence="2 3" key="1">
    <citation type="submission" date="2019-03" db="EMBL/GenBank/DDBJ databases">
        <title>First draft genome of Liparis tanakae, snailfish: a comprehensive survey of snailfish specific genes.</title>
        <authorList>
            <person name="Kim W."/>
            <person name="Song I."/>
            <person name="Jeong J.-H."/>
            <person name="Kim D."/>
            <person name="Kim S."/>
            <person name="Ryu S."/>
            <person name="Song J.Y."/>
            <person name="Lee S.K."/>
        </authorList>
    </citation>
    <scope>NUCLEOTIDE SEQUENCE [LARGE SCALE GENOMIC DNA]</scope>
    <source>
        <tissue evidence="2">Muscle</tissue>
    </source>
</reference>
<proteinExistence type="predicted"/>
<protein>
    <submittedName>
        <fullName evidence="2">Uncharacterized protein</fullName>
    </submittedName>
</protein>
<accession>A0A4Z2I7L8</accession>
<gene>
    <name evidence="2" type="ORF">EYF80_016245</name>
</gene>
<name>A0A4Z2I7L8_9TELE</name>
<evidence type="ECO:0000313" key="3">
    <source>
        <dbReference type="Proteomes" id="UP000314294"/>
    </source>
</evidence>
<keyword evidence="3" id="KW-1185">Reference proteome</keyword>
<sequence>MESGAKHLPLRGASVPAEPGGDASPCYFVQTAQVLKLHSSALRNVCVPRRLRPSGCHGIDTDPGVFHDAAAAAAPTICFAALHYRQEELGGARKVTVSPSHRQLGRILIPEVDRKSSRLALPGRGRPNTGQLLRSDPSCQSSRRPLREQVDGADEAVLFTATAPVRSSERSHGGSKKLGVRQAWQTHFIQR</sequence>
<dbReference type="AlphaFoldDB" id="A0A4Z2I7L8"/>
<dbReference type="EMBL" id="SRLO01000124">
    <property type="protein sequence ID" value="TNN73455.1"/>
    <property type="molecule type" value="Genomic_DNA"/>
</dbReference>
<organism evidence="2 3">
    <name type="scientific">Liparis tanakae</name>
    <name type="common">Tanaka's snailfish</name>
    <dbReference type="NCBI Taxonomy" id="230148"/>
    <lineage>
        <taxon>Eukaryota</taxon>
        <taxon>Metazoa</taxon>
        <taxon>Chordata</taxon>
        <taxon>Craniata</taxon>
        <taxon>Vertebrata</taxon>
        <taxon>Euteleostomi</taxon>
        <taxon>Actinopterygii</taxon>
        <taxon>Neopterygii</taxon>
        <taxon>Teleostei</taxon>
        <taxon>Neoteleostei</taxon>
        <taxon>Acanthomorphata</taxon>
        <taxon>Eupercaria</taxon>
        <taxon>Perciformes</taxon>
        <taxon>Cottioidei</taxon>
        <taxon>Cottales</taxon>
        <taxon>Liparidae</taxon>
        <taxon>Liparis</taxon>
    </lineage>
</organism>
<feature type="region of interest" description="Disordered" evidence="1">
    <location>
        <begin position="119"/>
        <end position="153"/>
    </location>
</feature>
<feature type="compositionally biased region" description="Polar residues" evidence="1">
    <location>
        <begin position="128"/>
        <end position="143"/>
    </location>
</feature>
<evidence type="ECO:0000313" key="2">
    <source>
        <dbReference type="EMBL" id="TNN73455.1"/>
    </source>
</evidence>
<comment type="caution">
    <text evidence="2">The sequence shown here is derived from an EMBL/GenBank/DDBJ whole genome shotgun (WGS) entry which is preliminary data.</text>
</comment>
<evidence type="ECO:0000256" key="1">
    <source>
        <dbReference type="SAM" id="MobiDB-lite"/>
    </source>
</evidence>